<name>A0ABX9SM33_9GAMM</name>
<evidence type="ECO:0000256" key="3">
    <source>
        <dbReference type="ARBA" id="ARBA00022576"/>
    </source>
</evidence>
<dbReference type="RefSeq" id="WP_012776804.1">
    <property type="nucleotide sequence ID" value="NC_012962.1"/>
</dbReference>
<dbReference type="PANTHER" id="PTHR42885">
    <property type="entry name" value="HISTIDINOL-PHOSPHATE AMINOTRANSFERASE-RELATED"/>
    <property type="match status" value="1"/>
</dbReference>
<evidence type="ECO:0000256" key="2">
    <source>
        <dbReference type="ARBA" id="ARBA00005011"/>
    </source>
</evidence>
<organism evidence="9 10">
    <name type="scientific">Photorhabdus asymbiotica</name>
    <dbReference type="NCBI Taxonomy" id="291112"/>
    <lineage>
        <taxon>Bacteria</taxon>
        <taxon>Pseudomonadati</taxon>
        <taxon>Pseudomonadota</taxon>
        <taxon>Gammaproteobacteria</taxon>
        <taxon>Enterobacterales</taxon>
        <taxon>Morganellaceae</taxon>
        <taxon>Photorhabdus</taxon>
    </lineage>
</organism>
<dbReference type="InterPro" id="IPR004839">
    <property type="entry name" value="Aminotransferase_I/II_large"/>
</dbReference>
<keyword evidence="10" id="KW-1185">Reference proteome</keyword>
<dbReference type="PANTHER" id="PTHR42885:SF2">
    <property type="entry name" value="HISTIDINOL-PHOSPHATE AMINOTRANSFERASE"/>
    <property type="match status" value="1"/>
</dbReference>
<keyword evidence="3 7" id="KW-0032">Aminotransferase</keyword>
<comment type="similarity">
    <text evidence="7">Belongs to the class-I pyridoxal-phosphate-dependent aminotransferase family.</text>
</comment>
<gene>
    <name evidence="9" type="ORF">BDD30_2790</name>
</gene>
<proteinExistence type="inferred from homology"/>
<evidence type="ECO:0000256" key="1">
    <source>
        <dbReference type="ARBA" id="ARBA00001933"/>
    </source>
</evidence>
<evidence type="ECO:0000256" key="7">
    <source>
        <dbReference type="RuleBase" id="RU000481"/>
    </source>
</evidence>
<reference evidence="9 10" key="1">
    <citation type="submission" date="2018-10" db="EMBL/GenBank/DDBJ databases">
        <title>Genomic Encyclopedia of Archaeal and Bacterial Type Strains, Phase II (KMG-II): from individual species to whole genera.</title>
        <authorList>
            <person name="Goeker M."/>
        </authorList>
    </citation>
    <scope>NUCLEOTIDE SEQUENCE [LARGE SCALE GENOMIC DNA]</scope>
    <source>
        <strain evidence="9 10">DSM 15149</strain>
    </source>
</reference>
<dbReference type="InterPro" id="IPR015422">
    <property type="entry name" value="PyrdxlP-dep_Trfase_small"/>
</dbReference>
<comment type="catalytic activity">
    <reaction evidence="6">
        <text>L-histidinol phosphate + 2-oxoglutarate = 3-(imidazol-4-yl)-2-oxopropyl phosphate + L-glutamate</text>
        <dbReference type="Rhea" id="RHEA:23744"/>
        <dbReference type="ChEBI" id="CHEBI:16810"/>
        <dbReference type="ChEBI" id="CHEBI:29985"/>
        <dbReference type="ChEBI" id="CHEBI:57766"/>
        <dbReference type="ChEBI" id="CHEBI:57980"/>
        <dbReference type="EC" id="2.6.1.9"/>
    </reaction>
</comment>
<comment type="caution">
    <text evidence="9">The sequence shown here is derived from an EMBL/GenBank/DDBJ whole genome shotgun (WGS) entry which is preliminary data.</text>
</comment>
<keyword evidence="5" id="KW-0663">Pyridoxal phosphate</keyword>
<evidence type="ECO:0000256" key="4">
    <source>
        <dbReference type="ARBA" id="ARBA00022679"/>
    </source>
</evidence>
<evidence type="ECO:0000313" key="9">
    <source>
        <dbReference type="EMBL" id="RKS57962.1"/>
    </source>
</evidence>
<dbReference type="SUPFAM" id="SSF53383">
    <property type="entry name" value="PLP-dependent transferases"/>
    <property type="match status" value="1"/>
</dbReference>
<evidence type="ECO:0000313" key="10">
    <source>
        <dbReference type="Proteomes" id="UP000280955"/>
    </source>
</evidence>
<feature type="domain" description="Aminotransferase class I/classII large" evidence="8">
    <location>
        <begin position="59"/>
        <end position="347"/>
    </location>
</feature>
<dbReference type="InterPro" id="IPR015421">
    <property type="entry name" value="PyrdxlP-dep_Trfase_major"/>
</dbReference>
<evidence type="ECO:0000256" key="6">
    <source>
        <dbReference type="ARBA" id="ARBA00047481"/>
    </source>
</evidence>
<comment type="cofactor">
    <cofactor evidence="1 7">
        <name>pyridoxal 5'-phosphate</name>
        <dbReference type="ChEBI" id="CHEBI:597326"/>
    </cofactor>
</comment>
<sequence length="351" mass="40367">MLHSINSRIQIIRRTKENKRRYLNLKSNENLVTDDPLFFRTLLNNVDPIELLKYPVYDDIYHRLKSHLGVENIVLTSGCHDAIRVLFSSLDKIKNKVLLTTPNYDGYSLYLNINEIPYVQCSRTPDSPFDLSSLYEQALRNQCNLLVLTNPDPFVGDCFERDQITVFLQNCKDRGITVILDEVYSGFGRDSDIMLTKTYDNLLVLNSFSKSYGLPGLRVGWIAGNAKNIEDIGCLFPESTLSGISLYIANQLIKKPDFLLQYRNSIQYNRMQLINKMVMLECIETYTQSVSNFVLFKLLKTASSGELWKELLSQGVYVANLNHIPGFENHYRVTVCKEDARGKLIDSIKRF</sequence>
<dbReference type="Gene3D" id="3.40.640.10">
    <property type="entry name" value="Type I PLP-dependent aspartate aminotransferase-like (Major domain)"/>
    <property type="match status" value="1"/>
</dbReference>
<comment type="pathway">
    <text evidence="2">Amino-acid biosynthesis; L-histidine biosynthesis; L-histidine from 5-phospho-alpha-D-ribose 1-diphosphate: step 7/9.</text>
</comment>
<dbReference type="InterPro" id="IPR015424">
    <property type="entry name" value="PyrdxlP-dep_Trfase"/>
</dbReference>
<dbReference type="EC" id="2.6.1.-" evidence="7"/>
<dbReference type="EMBL" id="RBLJ01000003">
    <property type="protein sequence ID" value="RKS57962.1"/>
    <property type="molecule type" value="Genomic_DNA"/>
</dbReference>
<dbReference type="Pfam" id="PF00155">
    <property type="entry name" value="Aminotran_1_2"/>
    <property type="match status" value="1"/>
</dbReference>
<keyword evidence="4 7" id="KW-0808">Transferase</keyword>
<dbReference type="PROSITE" id="PS00105">
    <property type="entry name" value="AA_TRANSFER_CLASS_1"/>
    <property type="match status" value="1"/>
</dbReference>
<evidence type="ECO:0000256" key="5">
    <source>
        <dbReference type="ARBA" id="ARBA00022898"/>
    </source>
</evidence>
<dbReference type="InterPro" id="IPR004838">
    <property type="entry name" value="NHTrfase_class1_PyrdxlP-BS"/>
</dbReference>
<dbReference type="CDD" id="cd00609">
    <property type="entry name" value="AAT_like"/>
    <property type="match status" value="1"/>
</dbReference>
<dbReference type="Gene3D" id="3.90.1150.10">
    <property type="entry name" value="Aspartate Aminotransferase, domain 1"/>
    <property type="match status" value="1"/>
</dbReference>
<protein>
    <recommendedName>
        <fullName evidence="7">Aminotransferase</fullName>
        <ecNumber evidence="7">2.6.1.-</ecNumber>
    </recommendedName>
</protein>
<accession>A0ABX9SM33</accession>
<evidence type="ECO:0000259" key="8">
    <source>
        <dbReference type="Pfam" id="PF00155"/>
    </source>
</evidence>
<dbReference type="Proteomes" id="UP000280955">
    <property type="component" value="Unassembled WGS sequence"/>
</dbReference>